<organism evidence="3 4">
    <name type="scientific">Jeotgalibaca dankookensis</name>
    <dbReference type="NCBI Taxonomy" id="708126"/>
    <lineage>
        <taxon>Bacteria</taxon>
        <taxon>Bacillati</taxon>
        <taxon>Bacillota</taxon>
        <taxon>Bacilli</taxon>
        <taxon>Lactobacillales</taxon>
        <taxon>Carnobacteriaceae</taxon>
        <taxon>Jeotgalibaca</taxon>
    </lineage>
</organism>
<dbReference type="InterPro" id="IPR054612">
    <property type="entry name" value="Phage_capsid-like_C"/>
</dbReference>
<dbReference type="Proteomes" id="UP000188993">
    <property type="component" value="Chromosome"/>
</dbReference>
<accession>A0A1S6ILV5</accession>
<gene>
    <name evidence="3" type="ORF">BW727_100118</name>
</gene>
<dbReference type="Gene3D" id="3.30.2400.10">
    <property type="entry name" value="Major capsid protein gp5"/>
    <property type="match status" value="1"/>
</dbReference>
<dbReference type="STRING" id="708126.BW727_100118"/>
<dbReference type="Gene3D" id="3.30.2320.10">
    <property type="entry name" value="hypothetical protein PF0899 domain"/>
    <property type="match status" value="1"/>
</dbReference>
<proteinExistence type="predicted"/>
<name>A0A1S6ILV5_9LACT</name>
<comment type="subcellular location">
    <subcellularLocation>
        <location evidence="1">Virion</location>
    </subcellularLocation>
</comment>
<keyword evidence="4" id="KW-1185">Reference proteome</keyword>
<evidence type="ECO:0000313" key="3">
    <source>
        <dbReference type="EMBL" id="AQS52528.1"/>
    </source>
</evidence>
<dbReference type="InterPro" id="IPR024455">
    <property type="entry name" value="Phage_capsid"/>
</dbReference>
<dbReference type="AlphaFoldDB" id="A0A1S6ILV5"/>
<sequence>MNKLQELRQKRAKAWDQTKAFLDDCYKVSDVLSAEDTQRYEAMEEEVISLGHEIERLEKQLEMDKVMNQATSQGIVTSPQSTKEIASGKASPEYEQAFWNVMRGKNSGVIQNALQVGTDSEGGYLVPDEFERQLIEGLESENIFRRIAKVIQTSSGERKIPVVASKGDASWMDEEGSYVESDLNFNQVLLGAHKLGTLVKVSEELLNDSAFNLPSYIAREFARRLGSKEEEAFLVGDGVGKPLGLLSDNSVEVGITTTSDKAITFDNLIDLYYSVKEPYRKNSVFIMNDQTVKAIRQLKDANGQYIWQPSLVAGTPDKILNCPVLTSPYVPEIAAGATTVIFGDFSYYWIADREGRSFKRLNELYATTGQVGFLGSQRVDGKLILPEAVKLLKQKAGA</sequence>
<reference evidence="3 4" key="1">
    <citation type="journal article" date="2014" name="Int. J. Syst. Evol. Microbiol.">
        <title>Jeotgalibaca dankookensis gen. nov., sp. nov., a member of the family Carnobacteriaceae, isolated from seujeot (Korean traditional food).</title>
        <authorList>
            <person name="Lee D.G."/>
            <person name="Trujillo M.E."/>
            <person name="Kang H."/>
            <person name="Ahn T.Y."/>
        </authorList>
    </citation>
    <scope>NUCLEOTIDE SEQUENCE [LARGE SCALE GENOMIC DNA]</scope>
    <source>
        <strain evidence="3 4">EX-07</strain>
    </source>
</reference>
<evidence type="ECO:0000256" key="1">
    <source>
        <dbReference type="ARBA" id="ARBA00004328"/>
    </source>
</evidence>
<evidence type="ECO:0000313" key="4">
    <source>
        <dbReference type="Proteomes" id="UP000188993"/>
    </source>
</evidence>
<protein>
    <recommendedName>
        <fullName evidence="2">Phage capsid-like C-terminal domain-containing protein</fullName>
    </recommendedName>
</protein>
<dbReference type="KEGG" id="jda:BW727_100118"/>
<dbReference type="EMBL" id="CP019728">
    <property type="protein sequence ID" value="AQS52528.1"/>
    <property type="molecule type" value="Genomic_DNA"/>
</dbReference>
<feature type="domain" description="Phage capsid-like C-terminal" evidence="2">
    <location>
        <begin position="122"/>
        <end position="393"/>
    </location>
</feature>
<dbReference type="SUPFAM" id="SSF56563">
    <property type="entry name" value="Major capsid protein gp5"/>
    <property type="match status" value="1"/>
</dbReference>
<dbReference type="OrthoDB" id="9786516at2"/>
<dbReference type="Pfam" id="PF05065">
    <property type="entry name" value="Phage_capsid"/>
    <property type="match status" value="1"/>
</dbReference>
<evidence type="ECO:0000259" key="2">
    <source>
        <dbReference type="Pfam" id="PF05065"/>
    </source>
</evidence>
<dbReference type="NCBIfam" id="TIGR01554">
    <property type="entry name" value="major_cap_HK97"/>
    <property type="match status" value="1"/>
</dbReference>
<dbReference type="RefSeq" id="WP_062467891.1">
    <property type="nucleotide sequence ID" value="NZ_BBYN01000005.1"/>
</dbReference>